<name>A0A0T6B1E8_9SCAR</name>
<comment type="caution">
    <text evidence="2">The sequence shown here is derived from an EMBL/GenBank/DDBJ whole genome shotgun (WGS) entry which is preliminary data.</text>
</comment>
<sequence length="385" mass="41597">MSWFDASSFASIAKTALKEAQKTIDKALDIRDDDLSLVPANTPVDTNSDDFFGSWGVTSTTLGNKKSPDAITKSPTKSSKSSTSIWGSFTGSFFEAPTEIDVSKVLLENLDDSIDIENDFKESKLVVQDGEENETSQKLLESIYSVGDQEISPKAIIGVSFDESTLLQCGDNVAMRKKDKNIISNNRLSIISSESDKRSSESVEVLSNTECTTSPDSDALSLGQSISTSSGMKPASDSVEILLGSLTSPSSVEILESDSLCSRRESQHTDEFISPLESPEDILSNAEKSSPESVEVIPEEHEENSVAEDTISYTSISESTAATVLDSAPILHIIHNTKNIKDIPIKTDDNSDSNNSDKNTEPITRPPSRSTLHLTLGQVNLISTQ</sequence>
<dbReference type="PANTHER" id="PTHR46515">
    <property type="entry name" value="TATA ELEMENT MODULATORY FACTOR TMF1"/>
    <property type="match status" value="1"/>
</dbReference>
<dbReference type="PANTHER" id="PTHR46515:SF1">
    <property type="entry name" value="TATA ELEMENT MODULATORY FACTOR"/>
    <property type="match status" value="1"/>
</dbReference>
<feature type="compositionally biased region" description="Polar residues" evidence="1">
    <location>
        <begin position="209"/>
        <end position="231"/>
    </location>
</feature>
<proteinExistence type="predicted"/>
<dbReference type="GO" id="GO:0005783">
    <property type="term" value="C:endoplasmic reticulum"/>
    <property type="evidence" value="ECO:0007669"/>
    <property type="project" value="TreeGrafter"/>
</dbReference>
<protein>
    <submittedName>
        <fullName evidence="2">Uncharacterized protein</fullName>
    </submittedName>
</protein>
<feature type="compositionally biased region" description="Low complexity" evidence="1">
    <location>
        <begin position="287"/>
        <end position="296"/>
    </location>
</feature>
<keyword evidence="3" id="KW-1185">Reference proteome</keyword>
<accession>A0A0T6B1E8</accession>
<organism evidence="2 3">
    <name type="scientific">Oryctes borbonicus</name>
    <dbReference type="NCBI Taxonomy" id="1629725"/>
    <lineage>
        <taxon>Eukaryota</taxon>
        <taxon>Metazoa</taxon>
        <taxon>Ecdysozoa</taxon>
        <taxon>Arthropoda</taxon>
        <taxon>Hexapoda</taxon>
        <taxon>Insecta</taxon>
        <taxon>Pterygota</taxon>
        <taxon>Neoptera</taxon>
        <taxon>Endopterygota</taxon>
        <taxon>Coleoptera</taxon>
        <taxon>Polyphaga</taxon>
        <taxon>Scarabaeiformia</taxon>
        <taxon>Scarabaeidae</taxon>
        <taxon>Dynastinae</taxon>
        <taxon>Oryctes</taxon>
    </lineage>
</organism>
<reference evidence="2 3" key="1">
    <citation type="submission" date="2015-09" db="EMBL/GenBank/DDBJ databases">
        <title>Draft genome of the scarab beetle Oryctes borbonicus.</title>
        <authorList>
            <person name="Meyer J.M."/>
            <person name="Markov G.V."/>
            <person name="Baskaran P."/>
            <person name="Herrmann M."/>
            <person name="Sommer R.J."/>
            <person name="Roedelsperger C."/>
        </authorList>
    </citation>
    <scope>NUCLEOTIDE SEQUENCE [LARGE SCALE GENOMIC DNA]</scope>
    <source>
        <strain evidence="2">OB123</strain>
        <tissue evidence="2">Whole animal</tissue>
    </source>
</reference>
<feature type="region of interest" description="Disordered" evidence="1">
    <location>
        <begin position="343"/>
        <end position="370"/>
    </location>
</feature>
<feature type="region of interest" description="Disordered" evidence="1">
    <location>
        <begin position="64"/>
        <end position="83"/>
    </location>
</feature>
<evidence type="ECO:0000256" key="1">
    <source>
        <dbReference type="SAM" id="MobiDB-lite"/>
    </source>
</evidence>
<evidence type="ECO:0000313" key="3">
    <source>
        <dbReference type="Proteomes" id="UP000051574"/>
    </source>
</evidence>
<feature type="region of interest" description="Disordered" evidence="1">
    <location>
        <begin position="267"/>
        <end position="305"/>
    </location>
</feature>
<dbReference type="Proteomes" id="UP000051574">
    <property type="component" value="Unassembled WGS sequence"/>
</dbReference>
<dbReference type="EMBL" id="LJIG01016207">
    <property type="protein sequence ID" value="KRT81295.1"/>
    <property type="molecule type" value="Genomic_DNA"/>
</dbReference>
<evidence type="ECO:0000313" key="2">
    <source>
        <dbReference type="EMBL" id="KRT81295.1"/>
    </source>
</evidence>
<gene>
    <name evidence="2" type="ORF">AMK59_5452</name>
</gene>
<dbReference type="OrthoDB" id="74178at2759"/>
<feature type="non-terminal residue" evidence="2">
    <location>
        <position position="385"/>
    </location>
</feature>
<dbReference type="AlphaFoldDB" id="A0A0T6B1E8"/>
<feature type="compositionally biased region" description="Low complexity" evidence="1">
    <location>
        <begin position="72"/>
        <end position="83"/>
    </location>
</feature>
<dbReference type="GO" id="GO:0005794">
    <property type="term" value="C:Golgi apparatus"/>
    <property type="evidence" value="ECO:0007669"/>
    <property type="project" value="TreeGrafter"/>
</dbReference>
<dbReference type="InterPro" id="IPR052602">
    <property type="entry name" value="Growth_transcription_reg"/>
</dbReference>
<feature type="region of interest" description="Disordered" evidence="1">
    <location>
        <begin position="209"/>
        <end position="234"/>
    </location>
</feature>